<dbReference type="Pfam" id="PF00270">
    <property type="entry name" value="DEAD"/>
    <property type="match status" value="1"/>
</dbReference>
<gene>
    <name evidence="3" type="ORF">B0H17DRAFT_922926</name>
</gene>
<keyword evidence="4" id="KW-1185">Reference proteome</keyword>
<keyword evidence="1" id="KW-0812">Transmembrane</keyword>
<comment type="caution">
    <text evidence="3">The sequence shown here is derived from an EMBL/GenBank/DDBJ whole genome shotgun (WGS) entry which is preliminary data.</text>
</comment>
<dbReference type="InterPro" id="IPR027417">
    <property type="entry name" value="P-loop_NTPase"/>
</dbReference>
<dbReference type="Gene3D" id="3.40.50.300">
    <property type="entry name" value="P-loop containing nucleotide triphosphate hydrolases"/>
    <property type="match status" value="1"/>
</dbReference>
<reference evidence="3" key="1">
    <citation type="submission" date="2023-03" db="EMBL/GenBank/DDBJ databases">
        <title>Massive genome expansion in bonnet fungi (Mycena s.s.) driven by repeated elements and novel gene families across ecological guilds.</title>
        <authorList>
            <consortium name="Lawrence Berkeley National Laboratory"/>
            <person name="Harder C.B."/>
            <person name="Miyauchi S."/>
            <person name="Viragh M."/>
            <person name="Kuo A."/>
            <person name="Thoen E."/>
            <person name="Andreopoulos B."/>
            <person name="Lu D."/>
            <person name="Skrede I."/>
            <person name="Drula E."/>
            <person name="Henrissat B."/>
            <person name="Morin E."/>
            <person name="Kohler A."/>
            <person name="Barry K."/>
            <person name="LaButti K."/>
            <person name="Morin E."/>
            <person name="Salamov A."/>
            <person name="Lipzen A."/>
            <person name="Mereny Z."/>
            <person name="Hegedus B."/>
            <person name="Baldrian P."/>
            <person name="Stursova M."/>
            <person name="Weitz H."/>
            <person name="Taylor A."/>
            <person name="Grigoriev I.V."/>
            <person name="Nagy L.G."/>
            <person name="Martin F."/>
            <person name="Kauserud H."/>
        </authorList>
    </citation>
    <scope>NUCLEOTIDE SEQUENCE</scope>
    <source>
        <strain evidence="3">CBHHK067</strain>
    </source>
</reference>
<name>A0AAD7E0T2_MYCRO</name>
<accession>A0AAD7E0T2</accession>
<evidence type="ECO:0000313" key="4">
    <source>
        <dbReference type="Proteomes" id="UP001221757"/>
    </source>
</evidence>
<protein>
    <recommendedName>
        <fullName evidence="2">DEAD/DEAH-box helicase domain-containing protein</fullName>
    </recommendedName>
</protein>
<dbReference type="GO" id="GO:0005524">
    <property type="term" value="F:ATP binding"/>
    <property type="evidence" value="ECO:0007669"/>
    <property type="project" value="InterPro"/>
</dbReference>
<keyword evidence="1" id="KW-0472">Membrane</keyword>
<dbReference type="GO" id="GO:0003676">
    <property type="term" value="F:nucleic acid binding"/>
    <property type="evidence" value="ECO:0007669"/>
    <property type="project" value="InterPro"/>
</dbReference>
<feature type="transmembrane region" description="Helical" evidence="1">
    <location>
        <begin position="145"/>
        <end position="167"/>
    </location>
</feature>
<dbReference type="EMBL" id="JARKIE010000014">
    <property type="protein sequence ID" value="KAJ7702657.1"/>
    <property type="molecule type" value="Genomic_DNA"/>
</dbReference>
<sequence length="208" mass="22802">KILLDVLPHFEPHCYQIDSICKVLDGIDLIAITPTGSGKTGHLFLTILVMIAITKTPSLCATVKFSKDPTIVVVCPTNSIEQKMDENMTKLGVAALTLNSETIATAQLRGEDIWAHTQAGISMLILGPEQLVSKSFRDLLAHEPFYAWVCALGVDKIYLLVIWGLLFRKAFQQIGFMRACLHPGIPLIGLTAMLKCGEGSVHWPNFSV</sequence>
<dbReference type="AlphaFoldDB" id="A0AAD7E0T2"/>
<proteinExistence type="predicted"/>
<dbReference type="InterPro" id="IPR011545">
    <property type="entry name" value="DEAD/DEAH_box_helicase_dom"/>
</dbReference>
<organism evidence="3 4">
    <name type="scientific">Mycena rosella</name>
    <name type="common">Pink bonnet</name>
    <name type="synonym">Agaricus rosellus</name>
    <dbReference type="NCBI Taxonomy" id="1033263"/>
    <lineage>
        <taxon>Eukaryota</taxon>
        <taxon>Fungi</taxon>
        <taxon>Dikarya</taxon>
        <taxon>Basidiomycota</taxon>
        <taxon>Agaricomycotina</taxon>
        <taxon>Agaricomycetes</taxon>
        <taxon>Agaricomycetidae</taxon>
        <taxon>Agaricales</taxon>
        <taxon>Marasmiineae</taxon>
        <taxon>Mycenaceae</taxon>
        <taxon>Mycena</taxon>
    </lineage>
</organism>
<dbReference type="Proteomes" id="UP001221757">
    <property type="component" value="Unassembled WGS sequence"/>
</dbReference>
<dbReference type="SUPFAM" id="SSF52540">
    <property type="entry name" value="P-loop containing nucleoside triphosphate hydrolases"/>
    <property type="match status" value="1"/>
</dbReference>
<feature type="non-terminal residue" evidence="3">
    <location>
        <position position="208"/>
    </location>
</feature>
<feature type="domain" description="DEAD/DEAH-box helicase" evidence="2">
    <location>
        <begin position="16"/>
        <end position="133"/>
    </location>
</feature>
<keyword evidence="1" id="KW-1133">Transmembrane helix</keyword>
<evidence type="ECO:0000259" key="2">
    <source>
        <dbReference type="Pfam" id="PF00270"/>
    </source>
</evidence>
<evidence type="ECO:0000313" key="3">
    <source>
        <dbReference type="EMBL" id="KAJ7702657.1"/>
    </source>
</evidence>
<evidence type="ECO:0000256" key="1">
    <source>
        <dbReference type="SAM" id="Phobius"/>
    </source>
</evidence>